<dbReference type="PANTHER" id="PTHR34473">
    <property type="entry name" value="UPF0699 TRANSMEMBRANE PROTEIN YDBS"/>
    <property type="match status" value="1"/>
</dbReference>
<evidence type="ECO:0000259" key="2">
    <source>
        <dbReference type="Pfam" id="PF03703"/>
    </source>
</evidence>
<sequence length="485" mass="56664">MSMKKSRDHIIELLYHLYDNIKNFIIPITTFAISLFSANSKFKPYIAGAFILLGIILAIRSFLTWYNKTYAIKDKMIEYSDGVFRKKRTDIPIHNIRSINTTDSLFKRIIGISNLNIELIGGDEIFFVISNKKIKKLKENIYIGSEYQKYKYNKSKFSFIEYLLITTTSFRLFLTSLSLVLTAFSFLLTHFGVQLGLETEKEKIHAENDTRGMVEKILTTDWTDASFYISIGIVFAIMIVASYFVAYILVYVTYRNFNIQYTEKEIEVMYGFISKKHFHIPRSNIRSIRIVEPFLYRIFGYARIKADNIGLNDNASASLFIMPIVKKDEIDSIINKYTPDFKNEKVMFFPSIRVLPIFIFKHVIWIIVTLIGLSFISNYVLWGFLLLPIWMISGYMKWKHSGLSFTSKFITSSFSSGLTKITLITKKKYIESTGVIQTFIQKHSRTADYEYALYSERLIEVYDCLSISVNHKKEFLEYLQKQENE</sequence>
<feature type="transmembrane region" description="Helical" evidence="1">
    <location>
        <begin position="159"/>
        <end position="188"/>
    </location>
</feature>
<feature type="domain" description="YdbS-like PH" evidence="2">
    <location>
        <begin position="65"/>
        <end position="140"/>
    </location>
</feature>
<dbReference type="AlphaFoldDB" id="A0A2N3LFB0"/>
<keyword evidence="1" id="KW-1133">Transmembrane helix</keyword>
<name>A0A2N3LFB0_9BACI</name>
<dbReference type="RefSeq" id="WP_101356005.1">
    <property type="nucleotide sequence ID" value="NZ_PIQO01000020.1"/>
</dbReference>
<dbReference type="PANTHER" id="PTHR34473:SF2">
    <property type="entry name" value="UPF0699 TRANSMEMBRANE PROTEIN YDBT"/>
    <property type="match status" value="1"/>
</dbReference>
<keyword evidence="1" id="KW-0812">Transmembrane</keyword>
<protein>
    <recommendedName>
        <fullName evidence="2">YdbS-like PH domain-containing protein</fullName>
    </recommendedName>
</protein>
<organism evidence="3 4">
    <name type="scientific">Heyndrickxia camelliae</name>
    <dbReference type="NCBI Taxonomy" id="1707093"/>
    <lineage>
        <taxon>Bacteria</taxon>
        <taxon>Bacillati</taxon>
        <taxon>Bacillota</taxon>
        <taxon>Bacilli</taxon>
        <taxon>Bacillales</taxon>
        <taxon>Bacillaceae</taxon>
        <taxon>Heyndrickxia</taxon>
    </lineage>
</organism>
<dbReference type="OrthoDB" id="2943966at2"/>
<keyword evidence="4" id="KW-1185">Reference proteome</keyword>
<evidence type="ECO:0000256" key="1">
    <source>
        <dbReference type="SAM" id="Phobius"/>
    </source>
</evidence>
<evidence type="ECO:0000313" key="4">
    <source>
        <dbReference type="Proteomes" id="UP000233440"/>
    </source>
</evidence>
<dbReference type="Pfam" id="PF03703">
    <property type="entry name" value="bPH_2"/>
    <property type="match status" value="2"/>
</dbReference>
<dbReference type="PIRSF" id="PIRSF026631">
    <property type="entry name" value="UCP026631"/>
    <property type="match status" value="1"/>
</dbReference>
<feature type="transmembrane region" description="Helical" evidence="1">
    <location>
        <begin position="45"/>
        <end position="66"/>
    </location>
</feature>
<dbReference type="EMBL" id="PIQO01000020">
    <property type="protein sequence ID" value="PKR83310.1"/>
    <property type="molecule type" value="Genomic_DNA"/>
</dbReference>
<dbReference type="InterPro" id="IPR005182">
    <property type="entry name" value="YdbS-like_PH"/>
</dbReference>
<gene>
    <name evidence="3" type="ORF">CWO92_20135</name>
</gene>
<proteinExistence type="predicted"/>
<accession>A0A2N3LFB0</accession>
<comment type="caution">
    <text evidence="3">The sequence shown here is derived from an EMBL/GenBank/DDBJ whole genome shotgun (WGS) entry which is preliminary data.</text>
</comment>
<evidence type="ECO:0000313" key="3">
    <source>
        <dbReference type="EMBL" id="PKR83310.1"/>
    </source>
</evidence>
<keyword evidence="1" id="KW-0472">Membrane</keyword>
<dbReference type="InterPro" id="IPR014529">
    <property type="entry name" value="UCP026631"/>
</dbReference>
<reference evidence="3 4" key="1">
    <citation type="submission" date="2017-11" db="EMBL/GenBank/DDBJ databases">
        <title>Bacillus camelliae sp. nov., isolated from pu'er tea.</title>
        <authorList>
            <person name="Niu L."/>
        </authorList>
    </citation>
    <scope>NUCLEOTIDE SEQUENCE [LARGE SCALE GENOMIC DNA]</scope>
    <source>
        <strain evidence="3 4">7578-1</strain>
    </source>
</reference>
<dbReference type="Proteomes" id="UP000233440">
    <property type="component" value="Unassembled WGS sequence"/>
</dbReference>
<feature type="transmembrane region" description="Helical" evidence="1">
    <location>
        <begin position="227"/>
        <end position="254"/>
    </location>
</feature>
<feature type="domain" description="YdbS-like PH" evidence="2">
    <location>
        <begin position="254"/>
        <end position="333"/>
    </location>
</feature>
<feature type="transmembrane region" description="Helical" evidence="1">
    <location>
        <begin position="21"/>
        <end position="39"/>
    </location>
</feature>